<accession>X1EFQ3</accession>
<organism evidence="1">
    <name type="scientific">marine sediment metagenome</name>
    <dbReference type="NCBI Taxonomy" id="412755"/>
    <lineage>
        <taxon>unclassified sequences</taxon>
        <taxon>metagenomes</taxon>
        <taxon>ecological metagenomes</taxon>
    </lineage>
</organism>
<sequence>LGPPSLAILIARLEAVEDYEDFVALVREFLPEFEGEILRQPLPSTQIALFADRFGDRYFPLSEYIWEEEEDYSFFTRGIPVVVMGVSYDDYHEIASSYRPGLQIMTYLVSYIYDEGDGGRTVLAEACAVHVPPELIQRVPEGGITGDEAHRLLDDTHYKGLA</sequence>
<feature type="non-terminal residue" evidence="1">
    <location>
        <position position="1"/>
    </location>
</feature>
<feature type="non-terminal residue" evidence="1">
    <location>
        <position position="162"/>
    </location>
</feature>
<dbReference type="EMBL" id="BART01036949">
    <property type="protein sequence ID" value="GAH15959.1"/>
    <property type="molecule type" value="Genomic_DNA"/>
</dbReference>
<comment type="caution">
    <text evidence="1">The sequence shown here is derived from an EMBL/GenBank/DDBJ whole genome shotgun (WGS) entry which is preliminary data.</text>
</comment>
<protein>
    <submittedName>
        <fullName evidence="1">Uncharacterized protein</fullName>
    </submittedName>
</protein>
<gene>
    <name evidence="1" type="ORF">S01H4_62070</name>
</gene>
<reference evidence="1" key="1">
    <citation type="journal article" date="2014" name="Front. Microbiol.">
        <title>High frequency of phylogenetically diverse reductive dehalogenase-homologous genes in deep subseafloor sedimentary metagenomes.</title>
        <authorList>
            <person name="Kawai M."/>
            <person name="Futagami T."/>
            <person name="Toyoda A."/>
            <person name="Takaki Y."/>
            <person name="Nishi S."/>
            <person name="Hori S."/>
            <person name="Arai W."/>
            <person name="Tsubouchi T."/>
            <person name="Morono Y."/>
            <person name="Uchiyama I."/>
            <person name="Ito T."/>
            <person name="Fujiyama A."/>
            <person name="Inagaki F."/>
            <person name="Takami H."/>
        </authorList>
    </citation>
    <scope>NUCLEOTIDE SEQUENCE</scope>
    <source>
        <strain evidence="1">Expedition CK06-06</strain>
    </source>
</reference>
<evidence type="ECO:0000313" key="1">
    <source>
        <dbReference type="EMBL" id="GAH15959.1"/>
    </source>
</evidence>
<name>X1EFQ3_9ZZZZ</name>
<dbReference type="AlphaFoldDB" id="X1EFQ3"/>
<proteinExistence type="predicted"/>